<dbReference type="RefSeq" id="WP_141850053.1">
    <property type="nucleotide sequence ID" value="NZ_BAAAPR010000019.1"/>
</dbReference>
<dbReference type="InterPro" id="IPR011251">
    <property type="entry name" value="Luciferase-like_dom"/>
</dbReference>
<comment type="caution">
    <text evidence="2">The sequence shown here is derived from an EMBL/GenBank/DDBJ whole genome shotgun (WGS) entry which is preliminary data.</text>
</comment>
<dbReference type="PANTHER" id="PTHR30137:SF6">
    <property type="entry name" value="LUCIFERASE-LIKE MONOOXYGENASE"/>
    <property type="match status" value="1"/>
</dbReference>
<dbReference type="Pfam" id="PF00296">
    <property type="entry name" value="Bac_luciferase"/>
    <property type="match status" value="1"/>
</dbReference>
<protein>
    <submittedName>
        <fullName evidence="2">Luciferase-like monooxygenase</fullName>
    </submittedName>
</protein>
<dbReference type="InterPro" id="IPR050766">
    <property type="entry name" value="Bact_Lucif_Oxidored"/>
</dbReference>
<dbReference type="GO" id="GO:0005829">
    <property type="term" value="C:cytosol"/>
    <property type="evidence" value="ECO:0007669"/>
    <property type="project" value="TreeGrafter"/>
</dbReference>
<dbReference type="OrthoDB" id="5175259at2"/>
<dbReference type="InterPro" id="IPR036661">
    <property type="entry name" value="Luciferase-like_sf"/>
</dbReference>
<sequence length="275" mass="29264">MRYGLELPCGGDHLTVDLLLDLAVAAERSGWDGVFLEDYLVYYRGDDPPTFDPWVVLAAAAGRTTRVVLGTTVSGLLARDPVKLAREAVTLDALAPGRVVLGVGVGDPADRGTQVGVQDTRRARGREMDRRLDLLLALLHGQPVDGPTDGPVVFRPTAHRVRVWVGGSAEAKAVARRGARADGVVPYKVTDTRAWSDFTSTETAQLVAAVAEHRGSSDGLDVAVGGRRRLTSLTAERAAVEAARDGGATWWLEFLPPATPSQMLDTVRAGPVRAA</sequence>
<dbReference type="PANTHER" id="PTHR30137">
    <property type="entry name" value="LUCIFERASE-LIKE MONOOXYGENASE"/>
    <property type="match status" value="1"/>
</dbReference>
<name>A0A542E6E4_9MICO</name>
<dbReference type="AlphaFoldDB" id="A0A542E6E4"/>
<feature type="domain" description="Luciferase-like" evidence="1">
    <location>
        <begin position="18"/>
        <end position="248"/>
    </location>
</feature>
<dbReference type="GO" id="GO:0016705">
    <property type="term" value="F:oxidoreductase activity, acting on paired donors, with incorporation or reduction of molecular oxygen"/>
    <property type="evidence" value="ECO:0007669"/>
    <property type="project" value="InterPro"/>
</dbReference>
<keyword evidence="2" id="KW-0503">Monooxygenase</keyword>
<keyword evidence="2" id="KW-0560">Oxidoreductase</keyword>
<proteinExistence type="predicted"/>
<dbReference type="EMBL" id="VFMN01000001">
    <property type="protein sequence ID" value="TQJ10897.1"/>
    <property type="molecule type" value="Genomic_DNA"/>
</dbReference>
<gene>
    <name evidence="2" type="ORF">FB458_4040</name>
</gene>
<organism evidence="2 3">
    <name type="scientific">Lapillicoccus jejuensis</name>
    <dbReference type="NCBI Taxonomy" id="402171"/>
    <lineage>
        <taxon>Bacteria</taxon>
        <taxon>Bacillati</taxon>
        <taxon>Actinomycetota</taxon>
        <taxon>Actinomycetes</taxon>
        <taxon>Micrococcales</taxon>
        <taxon>Intrasporangiaceae</taxon>
        <taxon>Lapillicoccus</taxon>
    </lineage>
</organism>
<reference evidence="2 3" key="1">
    <citation type="submission" date="2019-06" db="EMBL/GenBank/DDBJ databases">
        <title>Sequencing the genomes of 1000 actinobacteria strains.</title>
        <authorList>
            <person name="Klenk H.-P."/>
        </authorList>
    </citation>
    <scope>NUCLEOTIDE SEQUENCE [LARGE SCALE GENOMIC DNA]</scope>
    <source>
        <strain evidence="2 3">DSM 18607</strain>
    </source>
</reference>
<evidence type="ECO:0000259" key="1">
    <source>
        <dbReference type="Pfam" id="PF00296"/>
    </source>
</evidence>
<dbReference type="SUPFAM" id="SSF51679">
    <property type="entry name" value="Bacterial luciferase-like"/>
    <property type="match status" value="1"/>
</dbReference>
<dbReference type="Gene3D" id="3.20.20.30">
    <property type="entry name" value="Luciferase-like domain"/>
    <property type="match status" value="1"/>
</dbReference>
<keyword evidence="3" id="KW-1185">Reference proteome</keyword>
<accession>A0A542E6E4</accession>
<dbReference type="Proteomes" id="UP000317893">
    <property type="component" value="Unassembled WGS sequence"/>
</dbReference>
<evidence type="ECO:0000313" key="3">
    <source>
        <dbReference type="Proteomes" id="UP000317893"/>
    </source>
</evidence>
<evidence type="ECO:0000313" key="2">
    <source>
        <dbReference type="EMBL" id="TQJ10897.1"/>
    </source>
</evidence>
<dbReference type="GO" id="GO:0004497">
    <property type="term" value="F:monooxygenase activity"/>
    <property type="evidence" value="ECO:0007669"/>
    <property type="project" value="UniProtKB-KW"/>
</dbReference>